<reference evidence="4" key="2">
    <citation type="submission" date="2020-09" db="EMBL/GenBank/DDBJ databases">
        <authorList>
            <person name="Sun Q."/>
            <person name="Sedlacek I."/>
        </authorList>
    </citation>
    <scope>NUCLEOTIDE SEQUENCE</scope>
    <source>
        <strain evidence="4">CCM 7905</strain>
    </source>
</reference>
<comment type="caution">
    <text evidence="4">The sequence shown here is derived from an EMBL/GenBank/DDBJ whole genome shotgun (WGS) entry which is preliminary data.</text>
</comment>
<keyword evidence="1" id="KW-0285">Flavoprotein</keyword>
<dbReference type="InterPro" id="IPR051799">
    <property type="entry name" value="NADH_flavin_oxidoreductase"/>
</dbReference>
<dbReference type="InterPro" id="IPR001155">
    <property type="entry name" value="OxRdtase_FMN_N"/>
</dbReference>
<evidence type="ECO:0000256" key="2">
    <source>
        <dbReference type="ARBA" id="ARBA00023002"/>
    </source>
</evidence>
<dbReference type="Pfam" id="PF00724">
    <property type="entry name" value="Oxidored_FMN"/>
    <property type="match status" value="1"/>
</dbReference>
<feature type="domain" description="NADH:flavin oxidoreductase/NADH oxidase N-terminal" evidence="3">
    <location>
        <begin position="18"/>
        <end position="329"/>
    </location>
</feature>
<evidence type="ECO:0000313" key="5">
    <source>
        <dbReference type="Proteomes" id="UP000654257"/>
    </source>
</evidence>
<reference evidence="4" key="1">
    <citation type="journal article" date="2014" name="Int. J. Syst. Evol. Microbiol.">
        <title>Complete genome sequence of Corynebacterium casei LMG S-19264T (=DSM 44701T), isolated from a smear-ripened cheese.</title>
        <authorList>
            <consortium name="US DOE Joint Genome Institute (JGI-PGF)"/>
            <person name="Walter F."/>
            <person name="Albersmeier A."/>
            <person name="Kalinowski J."/>
            <person name="Ruckert C."/>
        </authorList>
    </citation>
    <scope>NUCLEOTIDE SEQUENCE</scope>
    <source>
        <strain evidence="4">CCM 7905</strain>
    </source>
</reference>
<evidence type="ECO:0000259" key="3">
    <source>
        <dbReference type="Pfam" id="PF00724"/>
    </source>
</evidence>
<dbReference type="GO" id="GO:0010181">
    <property type="term" value="F:FMN binding"/>
    <property type="evidence" value="ECO:0007669"/>
    <property type="project" value="InterPro"/>
</dbReference>
<organism evidence="4 5">
    <name type="scientific">Rhodococcoides trifolii</name>
    <dbReference type="NCBI Taxonomy" id="908250"/>
    <lineage>
        <taxon>Bacteria</taxon>
        <taxon>Bacillati</taxon>
        <taxon>Actinomycetota</taxon>
        <taxon>Actinomycetes</taxon>
        <taxon>Mycobacteriales</taxon>
        <taxon>Nocardiaceae</taxon>
        <taxon>Rhodococcoides</taxon>
    </lineage>
</organism>
<dbReference type="GO" id="GO:0016491">
    <property type="term" value="F:oxidoreductase activity"/>
    <property type="evidence" value="ECO:0007669"/>
    <property type="project" value="UniProtKB-KW"/>
</dbReference>
<dbReference type="PANTHER" id="PTHR43656:SF2">
    <property type="entry name" value="BINDING OXIDOREDUCTASE, PUTATIVE (AFU_ORTHOLOGUE AFUA_2G08260)-RELATED"/>
    <property type="match status" value="1"/>
</dbReference>
<dbReference type="AlphaFoldDB" id="A0A917G765"/>
<dbReference type="RefSeq" id="WP_188547290.1">
    <property type="nucleotide sequence ID" value="NZ_BMCU01000006.1"/>
</dbReference>
<keyword evidence="5" id="KW-1185">Reference proteome</keyword>
<dbReference type="PANTHER" id="PTHR43656">
    <property type="entry name" value="BINDING OXIDOREDUCTASE, PUTATIVE (AFU_ORTHOLOGUE AFUA_2G08260)-RELATED"/>
    <property type="match status" value="1"/>
</dbReference>
<accession>A0A917G765</accession>
<keyword evidence="2" id="KW-0560">Oxidoreductase</keyword>
<dbReference type="InterPro" id="IPR013785">
    <property type="entry name" value="Aldolase_TIM"/>
</dbReference>
<evidence type="ECO:0000313" key="4">
    <source>
        <dbReference type="EMBL" id="GGG26473.1"/>
    </source>
</evidence>
<sequence>MQLHSTLDDVDLTTVDPLFSPLRLNTTSVRNRFYLPAMQRGSRGYKPTAGMAETLRKTAEQGPGIIITEGAAPEHPAGYWQPAFSILGRNTADEWGHVVREVLSTGDVVLLMQLWHPGALRLVVDGIENPYPDHPAFSPSGLIQDGRTNGVAMTTQDLQDTKNAYVDSALVAQSLGAHGIELHCAHGYLLDLFLWHETNVRTDEYGGGTLAERAAYPAEIIEAIRAATGPDFIISVRFSQWKEVDYGARIAQTPDDLGPFLERMEGAGANVFHVSARRFEAPGWPDLDQRRSVAAWAKSMTDLPVITIGSVGLSTDLASDVFDNKDPLLQVEEDILRVRAGLDAGDFDMIGVGRAQISNPDFVDRVRRGDFGGMRDFRKYRDLAEAYESYSHEGQLVDQSRKID</sequence>
<dbReference type="SUPFAM" id="SSF51395">
    <property type="entry name" value="FMN-linked oxidoreductases"/>
    <property type="match status" value="1"/>
</dbReference>
<gene>
    <name evidence="4" type="ORF">GCM10007304_45370</name>
</gene>
<dbReference type="EMBL" id="BMCU01000006">
    <property type="protein sequence ID" value="GGG26473.1"/>
    <property type="molecule type" value="Genomic_DNA"/>
</dbReference>
<evidence type="ECO:0000256" key="1">
    <source>
        <dbReference type="ARBA" id="ARBA00022630"/>
    </source>
</evidence>
<protein>
    <submittedName>
        <fullName evidence="4">12-oxophytodienoate reductase</fullName>
    </submittedName>
</protein>
<dbReference type="Gene3D" id="3.20.20.70">
    <property type="entry name" value="Aldolase class I"/>
    <property type="match status" value="1"/>
</dbReference>
<name>A0A917G765_9NOCA</name>
<dbReference type="Proteomes" id="UP000654257">
    <property type="component" value="Unassembled WGS sequence"/>
</dbReference>
<proteinExistence type="predicted"/>